<accession>A0ABN3FQ28</accession>
<dbReference type="EMBL" id="BAAARA010000002">
    <property type="protein sequence ID" value="GAA2335259.1"/>
    <property type="molecule type" value="Genomic_DNA"/>
</dbReference>
<keyword evidence="2" id="KW-0472">Membrane</keyword>
<evidence type="ECO:0000256" key="1">
    <source>
        <dbReference type="SAM" id="MobiDB-lite"/>
    </source>
</evidence>
<name>A0ABN3FQ28_9PSEU</name>
<feature type="compositionally biased region" description="Pro residues" evidence="1">
    <location>
        <begin position="169"/>
        <end position="182"/>
    </location>
</feature>
<keyword evidence="2" id="KW-0812">Transmembrane</keyword>
<feature type="compositionally biased region" description="Basic and acidic residues" evidence="1">
    <location>
        <begin position="257"/>
        <end position="268"/>
    </location>
</feature>
<dbReference type="RefSeq" id="WP_344126808.1">
    <property type="nucleotide sequence ID" value="NZ_BAAARA010000002.1"/>
</dbReference>
<evidence type="ECO:0000313" key="5">
    <source>
        <dbReference type="Proteomes" id="UP001501218"/>
    </source>
</evidence>
<keyword evidence="3" id="KW-0732">Signal</keyword>
<feature type="compositionally biased region" description="Low complexity" evidence="1">
    <location>
        <begin position="183"/>
        <end position="198"/>
    </location>
</feature>
<evidence type="ECO:0000256" key="2">
    <source>
        <dbReference type="SAM" id="Phobius"/>
    </source>
</evidence>
<proteinExistence type="predicted"/>
<keyword evidence="2" id="KW-1133">Transmembrane helix</keyword>
<sequence>MGMRGKANPLFKPSALRRTATTGFAGLALALLSAPPASAADPLVVSTSLAIVEAEPGQPVAVETKTMDLKLREAALLAMPLHLGTANEAVERFEQQSPIQLGTVDVGSTTFSGGDIAEAAAPRLERIGLPADKVDDVRFHFNNLVSLGNSVTVNVPEPEPAEPPAEEQPAPPPEESSPPPPESTSAQPAPAPDAGAPPTHAPAPALPPSARSAPRAMSVLPPSLRSASELPWANSSYGQIPGSAPSVGDLAKQAEQQQREQDRQEEIRAAGSAEAMPGETSEKVALPVLLAAISLAVVTAALVRSWVLRRQ</sequence>
<organism evidence="4 5">
    <name type="scientific">Saccharopolyspora halophila</name>
    <dbReference type="NCBI Taxonomy" id="405551"/>
    <lineage>
        <taxon>Bacteria</taxon>
        <taxon>Bacillati</taxon>
        <taxon>Actinomycetota</taxon>
        <taxon>Actinomycetes</taxon>
        <taxon>Pseudonocardiales</taxon>
        <taxon>Pseudonocardiaceae</taxon>
        <taxon>Saccharopolyspora</taxon>
    </lineage>
</organism>
<keyword evidence="5" id="KW-1185">Reference proteome</keyword>
<protein>
    <submittedName>
        <fullName evidence="4">Uncharacterized protein</fullName>
    </submittedName>
</protein>
<feature type="transmembrane region" description="Helical" evidence="2">
    <location>
        <begin position="284"/>
        <end position="307"/>
    </location>
</feature>
<dbReference type="Proteomes" id="UP001501218">
    <property type="component" value="Unassembled WGS sequence"/>
</dbReference>
<feature type="region of interest" description="Disordered" evidence="1">
    <location>
        <begin position="151"/>
        <end position="220"/>
    </location>
</feature>
<reference evidence="4 5" key="1">
    <citation type="journal article" date="2019" name="Int. J. Syst. Evol. Microbiol.">
        <title>The Global Catalogue of Microorganisms (GCM) 10K type strain sequencing project: providing services to taxonomists for standard genome sequencing and annotation.</title>
        <authorList>
            <consortium name="The Broad Institute Genomics Platform"/>
            <consortium name="The Broad Institute Genome Sequencing Center for Infectious Disease"/>
            <person name="Wu L."/>
            <person name="Ma J."/>
        </authorList>
    </citation>
    <scope>NUCLEOTIDE SEQUENCE [LARGE SCALE GENOMIC DNA]</scope>
    <source>
        <strain evidence="4 5">JCM 16221</strain>
    </source>
</reference>
<evidence type="ECO:0000256" key="3">
    <source>
        <dbReference type="SAM" id="SignalP"/>
    </source>
</evidence>
<gene>
    <name evidence="4" type="ORF">GCM10009854_08880</name>
</gene>
<comment type="caution">
    <text evidence="4">The sequence shown here is derived from an EMBL/GenBank/DDBJ whole genome shotgun (WGS) entry which is preliminary data.</text>
</comment>
<evidence type="ECO:0000313" key="4">
    <source>
        <dbReference type="EMBL" id="GAA2335259.1"/>
    </source>
</evidence>
<feature type="chain" id="PRO_5045272241" evidence="3">
    <location>
        <begin position="40"/>
        <end position="311"/>
    </location>
</feature>
<feature type="region of interest" description="Disordered" evidence="1">
    <location>
        <begin position="233"/>
        <end position="280"/>
    </location>
</feature>
<feature type="signal peptide" evidence="3">
    <location>
        <begin position="1"/>
        <end position="39"/>
    </location>
</feature>